<dbReference type="Gene3D" id="4.10.860.10">
    <property type="entry name" value="UVR domain"/>
    <property type="match status" value="1"/>
</dbReference>
<dbReference type="Pfam" id="PF02151">
    <property type="entry name" value="UVR"/>
    <property type="match status" value="1"/>
</dbReference>
<dbReference type="InterPro" id="IPR025542">
    <property type="entry name" value="YacH"/>
</dbReference>
<dbReference type="PROSITE" id="PS50151">
    <property type="entry name" value="UVR"/>
    <property type="match status" value="1"/>
</dbReference>
<dbReference type="GO" id="GO:1990170">
    <property type="term" value="P:stress response to cadmium ion"/>
    <property type="evidence" value="ECO:0007669"/>
    <property type="project" value="TreeGrafter"/>
</dbReference>
<dbReference type="PANTHER" id="PTHR38430">
    <property type="entry name" value="PROTEIN-ARGININE KINASE ACTIVATOR PROTEIN"/>
    <property type="match status" value="1"/>
</dbReference>
<dbReference type="PANTHER" id="PTHR38430:SF1">
    <property type="entry name" value="PROTEIN-ARGININE KINASE ACTIVATOR PROTEIN"/>
    <property type="match status" value="1"/>
</dbReference>
<comment type="caution">
    <text evidence="2">The sequence shown here is derived from an EMBL/GenBank/DDBJ whole genome shotgun (WGS) entry which is preliminary data.</text>
</comment>
<dbReference type="GO" id="GO:0005507">
    <property type="term" value="F:copper ion binding"/>
    <property type="evidence" value="ECO:0007669"/>
    <property type="project" value="TreeGrafter"/>
</dbReference>
<accession>A0A917G8S6</accession>
<dbReference type="Proteomes" id="UP000616608">
    <property type="component" value="Unassembled WGS sequence"/>
</dbReference>
<reference evidence="2" key="1">
    <citation type="journal article" date="2014" name="Int. J. Syst. Evol. Microbiol.">
        <title>Complete genome sequence of Corynebacterium casei LMG S-19264T (=DSM 44701T), isolated from a smear-ripened cheese.</title>
        <authorList>
            <consortium name="US DOE Joint Genome Institute (JGI-PGF)"/>
            <person name="Walter F."/>
            <person name="Albersmeier A."/>
            <person name="Kalinowski J."/>
            <person name="Ruckert C."/>
        </authorList>
    </citation>
    <scope>NUCLEOTIDE SEQUENCE</scope>
    <source>
        <strain evidence="2">CGMCC 1.15760</strain>
    </source>
</reference>
<organism evidence="2 3">
    <name type="scientific">Lysinibacillus alkalisoli</name>
    <dbReference type="NCBI Taxonomy" id="1911548"/>
    <lineage>
        <taxon>Bacteria</taxon>
        <taxon>Bacillati</taxon>
        <taxon>Bacillota</taxon>
        <taxon>Bacilli</taxon>
        <taxon>Bacillales</taxon>
        <taxon>Bacillaceae</taxon>
        <taxon>Lysinibacillus</taxon>
    </lineage>
</organism>
<protein>
    <submittedName>
        <fullName evidence="2">UvrB/UvrC protein</fullName>
    </submittedName>
</protein>
<dbReference type="AlphaFoldDB" id="A0A917G8S6"/>
<dbReference type="SUPFAM" id="SSF46600">
    <property type="entry name" value="C-terminal UvrC-binding domain of UvrB"/>
    <property type="match status" value="1"/>
</dbReference>
<dbReference type="RefSeq" id="WP_188615339.1">
    <property type="nucleotide sequence ID" value="NZ_BMJT01000008.1"/>
</dbReference>
<evidence type="ECO:0000259" key="1">
    <source>
        <dbReference type="PROSITE" id="PS50151"/>
    </source>
</evidence>
<dbReference type="EMBL" id="BMJT01000008">
    <property type="protein sequence ID" value="GGG28955.1"/>
    <property type="molecule type" value="Genomic_DNA"/>
</dbReference>
<dbReference type="GO" id="GO:0050897">
    <property type="term" value="F:cobalt ion binding"/>
    <property type="evidence" value="ECO:0007669"/>
    <property type="project" value="TreeGrafter"/>
</dbReference>
<dbReference type="GO" id="GO:0046870">
    <property type="term" value="F:cadmium ion binding"/>
    <property type="evidence" value="ECO:0007669"/>
    <property type="project" value="TreeGrafter"/>
</dbReference>
<dbReference type="GO" id="GO:0008270">
    <property type="term" value="F:zinc ion binding"/>
    <property type="evidence" value="ECO:0007669"/>
    <property type="project" value="TreeGrafter"/>
</dbReference>
<name>A0A917G8S6_9BACI</name>
<dbReference type="InterPro" id="IPR001943">
    <property type="entry name" value="UVR_dom"/>
</dbReference>
<evidence type="ECO:0000313" key="3">
    <source>
        <dbReference type="Proteomes" id="UP000616608"/>
    </source>
</evidence>
<reference evidence="2" key="2">
    <citation type="submission" date="2020-09" db="EMBL/GenBank/DDBJ databases">
        <authorList>
            <person name="Sun Q."/>
            <person name="Zhou Y."/>
        </authorList>
    </citation>
    <scope>NUCLEOTIDE SEQUENCE</scope>
    <source>
        <strain evidence="2">CGMCC 1.15760</strain>
    </source>
</reference>
<feature type="domain" description="UVR" evidence="1">
    <location>
        <begin position="125"/>
        <end position="160"/>
    </location>
</feature>
<evidence type="ECO:0000313" key="2">
    <source>
        <dbReference type="EMBL" id="GGG28955.1"/>
    </source>
</evidence>
<dbReference type="GO" id="GO:1990169">
    <property type="term" value="P:stress response to copper ion"/>
    <property type="evidence" value="ECO:0007669"/>
    <property type="project" value="TreeGrafter"/>
</dbReference>
<proteinExistence type="predicted"/>
<dbReference type="PIRSF" id="PIRSF015034">
    <property type="entry name" value="YacH"/>
    <property type="match status" value="1"/>
</dbReference>
<gene>
    <name evidence="2" type="ORF">GCM10007425_24390</name>
</gene>
<sequence length="165" mass="19005">MLCEHCQQREAVITISQKYQSGQDHHYCEICANQLYPFTAQIKKEPISIQQLLTNWQAPKERTSPKTCETCGMTYAQFTHTGRFGCPKCYATFASQLPKILRPIQADLQHVGHMPSAMKNEYSIKKKIEELRNKMQTAVQEERFEDAATLRDEARELESQLGGDY</sequence>
<dbReference type="InterPro" id="IPR036876">
    <property type="entry name" value="UVR_dom_sf"/>
</dbReference>
<keyword evidence="3" id="KW-1185">Reference proteome</keyword>